<dbReference type="InterPro" id="IPR025997">
    <property type="entry name" value="SBP_2_dom"/>
</dbReference>
<dbReference type="InterPro" id="IPR028082">
    <property type="entry name" value="Peripla_BP_I"/>
</dbReference>
<comment type="similarity">
    <text evidence="2">Belongs to the bacterial solute-binding protein 2 family.</text>
</comment>
<evidence type="ECO:0000256" key="1">
    <source>
        <dbReference type="ARBA" id="ARBA00004196"/>
    </source>
</evidence>
<dbReference type="RefSeq" id="WP_183594216.1">
    <property type="nucleotide sequence ID" value="NZ_JACHWR010000003.1"/>
</dbReference>
<comment type="caution">
    <text evidence="6">The sequence shown here is derived from an EMBL/GenBank/DDBJ whole genome shotgun (WGS) entry which is preliminary data.</text>
</comment>
<dbReference type="GO" id="GO:0030246">
    <property type="term" value="F:carbohydrate binding"/>
    <property type="evidence" value="ECO:0007669"/>
    <property type="project" value="UniProtKB-ARBA"/>
</dbReference>
<dbReference type="CDD" id="cd01536">
    <property type="entry name" value="PBP1_ABC_sugar_binding-like"/>
    <property type="match status" value="1"/>
</dbReference>
<dbReference type="Gene3D" id="3.40.50.2300">
    <property type="match status" value="2"/>
</dbReference>
<evidence type="ECO:0000313" key="6">
    <source>
        <dbReference type="EMBL" id="MBB3044334.1"/>
    </source>
</evidence>
<dbReference type="Proteomes" id="UP000589626">
    <property type="component" value="Unassembled WGS sequence"/>
</dbReference>
<feature type="chain" id="PRO_5031155440" evidence="4">
    <location>
        <begin position="23"/>
        <end position="346"/>
    </location>
</feature>
<proteinExistence type="inferred from homology"/>
<evidence type="ECO:0000256" key="4">
    <source>
        <dbReference type="SAM" id="SignalP"/>
    </source>
</evidence>
<feature type="signal peptide" evidence="4">
    <location>
        <begin position="1"/>
        <end position="22"/>
    </location>
</feature>
<keyword evidence="7" id="KW-1185">Reference proteome</keyword>
<sequence length="346" mass="36403">MKIRAVGAGLAAGALLASGCSASDEKDEPTAIADLGSSLECDASPTEQELLDYEVPEAPSGTKLTLMQVSSAGYYYQAISQGAAEAAKAAGADLTEFSADGYASPDQQLQQVGDALVQGTDGIVMAPSDIKGSVPVVTQATDDDVPVVNISSEVDSDDVYMVMQDDYAFGQRAADRVAEVVGEAGGTGILIAGPSNATWSQRRTQGFEDRIAEKYPKLEIAAAPTQLVDPAEGLRSFEDAVQATPDIDWIFSVHYFILPPDSLPSDYRGKVPYVSAGYEPDSVKALEDGSMDSVFGLAPRWMGIIGVGRMVEVLNGEEPPKVTCLPIPLFTKDDIDSPVANAELIP</sequence>
<comment type="subcellular location">
    <subcellularLocation>
        <location evidence="1">Cell envelope</location>
    </subcellularLocation>
</comment>
<dbReference type="GO" id="GO:0030313">
    <property type="term" value="C:cell envelope"/>
    <property type="evidence" value="ECO:0007669"/>
    <property type="project" value="UniProtKB-SubCell"/>
</dbReference>
<accession>A0A7W4VYZ7</accession>
<keyword evidence="3 4" id="KW-0732">Signal</keyword>
<organism evidence="6 7">
    <name type="scientific">Nocardioides soli</name>
    <dbReference type="NCBI Taxonomy" id="1036020"/>
    <lineage>
        <taxon>Bacteria</taxon>
        <taxon>Bacillati</taxon>
        <taxon>Actinomycetota</taxon>
        <taxon>Actinomycetes</taxon>
        <taxon>Propionibacteriales</taxon>
        <taxon>Nocardioidaceae</taxon>
        <taxon>Nocardioides</taxon>
    </lineage>
</organism>
<reference evidence="6 7" key="1">
    <citation type="submission" date="2020-08" db="EMBL/GenBank/DDBJ databases">
        <title>Sequencing the genomes of 1000 actinobacteria strains.</title>
        <authorList>
            <person name="Klenk H.-P."/>
        </authorList>
    </citation>
    <scope>NUCLEOTIDE SEQUENCE [LARGE SCALE GENOMIC DNA]</scope>
    <source>
        <strain evidence="6 7">DSM 105498</strain>
    </source>
</reference>
<evidence type="ECO:0000259" key="5">
    <source>
        <dbReference type="Pfam" id="PF13407"/>
    </source>
</evidence>
<dbReference type="PANTHER" id="PTHR46847:SF1">
    <property type="entry name" value="D-ALLOSE-BINDING PERIPLASMIC PROTEIN-RELATED"/>
    <property type="match status" value="1"/>
</dbReference>
<protein>
    <submittedName>
        <fullName evidence="6">Ribose transport system substrate-binding protein</fullName>
    </submittedName>
</protein>
<dbReference type="PANTHER" id="PTHR46847">
    <property type="entry name" value="D-ALLOSE-BINDING PERIPLASMIC PROTEIN-RELATED"/>
    <property type="match status" value="1"/>
</dbReference>
<gene>
    <name evidence="6" type="ORF">FHU40_004171</name>
</gene>
<dbReference type="Pfam" id="PF13407">
    <property type="entry name" value="Peripla_BP_4"/>
    <property type="match status" value="1"/>
</dbReference>
<dbReference type="PROSITE" id="PS51257">
    <property type="entry name" value="PROKAR_LIPOPROTEIN"/>
    <property type="match status" value="1"/>
</dbReference>
<evidence type="ECO:0000313" key="7">
    <source>
        <dbReference type="Proteomes" id="UP000589626"/>
    </source>
</evidence>
<name>A0A7W4VYZ7_9ACTN</name>
<evidence type="ECO:0000256" key="2">
    <source>
        <dbReference type="ARBA" id="ARBA00007639"/>
    </source>
</evidence>
<dbReference type="SUPFAM" id="SSF53822">
    <property type="entry name" value="Periplasmic binding protein-like I"/>
    <property type="match status" value="1"/>
</dbReference>
<evidence type="ECO:0000256" key="3">
    <source>
        <dbReference type="ARBA" id="ARBA00022729"/>
    </source>
</evidence>
<dbReference type="EMBL" id="JACHWR010000003">
    <property type="protein sequence ID" value="MBB3044334.1"/>
    <property type="molecule type" value="Genomic_DNA"/>
</dbReference>
<feature type="domain" description="Periplasmic binding protein" evidence="5">
    <location>
        <begin position="70"/>
        <end position="318"/>
    </location>
</feature>
<dbReference type="AlphaFoldDB" id="A0A7W4VYZ7"/>